<dbReference type="AlphaFoldDB" id="A0A6A5QEF4"/>
<keyword evidence="4" id="KW-1185">Reference proteome</keyword>
<comment type="similarity">
    <text evidence="1">Belongs to the tpcK family.</text>
</comment>
<evidence type="ECO:0000313" key="4">
    <source>
        <dbReference type="Proteomes" id="UP000800096"/>
    </source>
</evidence>
<dbReference type="EMBL" id="ML979139">
    <property type="protein sequence ID" value="KAF1912874.1"/>
    <property type="molecule type" value="Genomic_DNA"/>
</dbReference>
<evidence type="ECO:0000259" key="2">
    <source>
        <dbReference type="Pfam" id="PF07110"/>
    </source>
</evidence>
<dbReference type="Pfam" id="PF07110">
    <property type="entry name" value="EthD"/>
    <property type="match status" value="1"/>
</dbReference>
<name>A0A6A5QEF4_AMPQU</name>
<dbReference type="InterPro" id="IPR009799">
    <property type="entry name" value="EthD_dom"/>
</dbReference>
<organism evidence="3 4">
    <name type="scientific">Ampelomyces quisqualis</name>
    <name type="common">Powdery mildew agent</name>
    <dbReference type="NCBI Taxonomy" id="50730"/>
    <lineage>
        <taxon>Eukaryota</taxon>
        <taxon>Fungi</taxon>
        <taxon>Dikarya</taxon>
        <taxon>Ascomycota</taxon>
        <taxon>Pezizomycotina</taxon>
        <taxon>Dothideomycetes</taxon>
        <taxon>Pleosporomycetidae</taxon>
        <taxon>Pleosporales</taxon>
        <taxon>Pleosporineae</taxon>
        <taxon>Phaeosphaeriaceae</taxon>
        <taxon>Ampelomyces</taxon>
    </lineage>
</organism>
<accession>A0A6A5QEF4</accession>
<dbReference type="Gene3D" id="3.30.70.100">
    <property type="match status" value="1"/>
</dbReference>
<gene>
    <name evidence="3" type="ORF">BDU57DRAFT_337402</name>
</gene>
<proteinExistence type="inferred from homology"/>
<reference evidence="3" key="1">
    <citation type="journal article" date="2020" name="Stud. Mycol.">
        <title>101 Dothideomycetes genomes: a test case for predicting lifestyles and emergence of pathogens.</title>
        <authorList>
            <person name="Haridas S."/>
            <person name="Albert R."/>
            <person name="Binder M."/>
            <person name="Bloem J."/>
            <person name="Labutti K."/>
            <person name="Salamov A."/>
            <person name="Andreopoulos B."/>
            <person name="Baker S."/>
            <person name="Barry K."/>
            <person name="Bills G."/>
            <person name="Bluhm B."/>
            <person name="Cannon C."/>
            <person name="Castanera R."/>
            <person name="Culley D."/>
            <person name="Daum C."/>
            <person name="Ezra D."/>
            <person name="Gonzalez J."/>
            <person name="Henrissat B."/>
            <person name="Kuo A."/>
            <person name="Liang C."/>
            <person name="Lipzen A."/>
            <person name="Lutzoni F."/>
            <person name="Magnuson J."/>
            <person name="Mondo S."/>
            <person name="Nolan M."/>
            <person name="Ohm R."/>
            <person name="Pangilinan J."/>
            <person name="Park H.-J."/>
            <person name="Ramirez L."/>
            <person name="Alfaro M."/>
            <person name="Sun H."/>
            <person name="Tritt A."/>
            <person name="Yoshinaga Y."/>
            <person name="Zwiers L.-H."/>
            <person name="Turgeon B."/>
            <person name="Goodwin S."/>
            <person name="Spatafora J."/>
            <person name="Crous P."/>
            <person name="Grigoriev I."/>
        </authorList>
    </citation>
    <scope>NUCLEOTIDE SEQUENCE</scope>
    <source>
        <strain evidence="3">HMLAC05119</strain>
    </source>
</reference>
<feature type="domain" description="EthD" evidence="2">
    <location>
        <begin position="13"/>
        <end position="126"/>
    </location>
</feature>
<sequence length="140" mass="15771">MTISVIILYTRRADISPAEFRRYIEEVHVPIQKSVMGEYFPLSFSRKYVSRVDSGAGDRLGAPYASRKHGDPASPVVLVGSPDQLGWDMMGEMIFRDELHLQQCYAAINSLKGQQMKDDEENFSETHQLKVVLMSESTAA</sequence>
<evidence type="ECO:0000256" key="1">
    <source>
        <dbReference type="ARBA" id="ARBA00005986"/>
    </source>
</evidence>
<dbReference type="OrthoDB" id="2519291at2759"/>
<dbReference type="SUPFAM" id="SSF54909">
    <property type="entry name" value="Dimeric alpha+beta barrel"/>
    <property type="match status" value="1"/>
</dbReference>
<dbReference type="GO" id="GO:0016491">
    <property type="term" value="F:oxidoreductase activity"/>
    <property type="evidence" value="ECO:0007669"/>
    <property type="project" value="InterPro"/>
</dbReference>
<evidence type="ECO:0000313" key="3">
    <source>
        <dbReference type="EMBL" id="KAF1912874.1"/>
    </source>
</evidence>
<dbReference type="Proteomes" id="UP000800096">
    <property type="component" value="Unassembled WGS sequence"/>
</dbReference>
<protein>
    <recommendedName>
        <fullName evidence="2">EthD domain-containing protein</fullName>
    </recommendedName>
</protein>
<dbReference type="InterPro" id="IPR011008">
    <property type="entry name" value="Dimeric_a/b-barrel"/>
</dbReference>